<keyword evidence="2" id="KW-1185">Reference proteome</keyword>
<dbReference type="InterPro" id="IPR052160">
    <property type="entry name" value="Gypsy_RT_Integrase-like"/>
</dbReference>
<dbReference type="AlphaFoldDB" id="A0A2H9ZY27"/>
<dbReference type="OrthoDB" id="1718310at2759"/>
<dbReference type="EMBL" id="KZ452920">
    <property type="protein sequence ID" value="PKA48183.1"/>
    <property type="molecule type" value="Genomic_DNA"/>
</dbReference>
<reference evidence="1 2" key="1">
    <citation type="journal article" date="2017" name="Nature">
        <title>The Apostasia genome and the evolution of orchids.</title>
        <authorList>
            <person name="Zhang G.Q."/>
            <person name="Liu K.W."/>
            <person name="Li Z."/>
            <person name="Lohaus R."/>
            <person name="Hsiao Y.Y."/>
            <person name="Niu S.C."/>
            <person name="Wang J.Y."/>
            <person name="Lin Y.C."/>
            <person name="Xu Q."/>
            <person name="Chen L.J."/>
            <person name="Yoshida K."/>
            <person name="Fujiwara S."/>
            <person name="Wang Z.W."/>
            <person name="Zhang Y.Q."/>
            <person name="Mitsuda N."/>
            <person name="Wang M."/>
            <person name="Liu G.H."/>
            <person name="Pecoraro L."/>
            <person name="Huang H.X."/>
            <person name="Xiao X.J."/>
            <person name="Lin M."/>
            <person name="Wu X.Y."/>
            <person name="Wu W.L."/>
            <person name="Chen Y.Y."/>
            <person name="Chang S.B."/>
            <person name="Sakamoto S."/>
            <person name="Ohme-Takagi M."/>
            <person name="Yagi M."/>
            <person name="Zeng S.J."/>
            <person name="Shen C.Y."/>
            <person name="Yeh C.M."/>
            <person name="Luo Y.B."/>
            <person name="Tsai W.C."/>
            <person name="Van de Peer Y."/>
            <person name="Liu Z.J."/>
        </authorList>
    </citation>
    <scope>NUCLEOTIDE SEQUENCE [LARGE SCALE GENOMIC DNA]</scope>
    <source>
        <strain evidence="2">cv. Shenzhen</strain>
        <tissue evidence="1">Stem</tissue>
    </source>
</reference>
<dbReference type="Proteomes" id="UP000236161">
    <property type="component" value="Unassembled WGS sequence"/>
</dbReference>
<organism evidence="1 2">
    <name type="scientific">Apostasia shenzhenica</name>
    <dbReference type="NCBI Taxonomy" id="1088818"/>
    <lineage>
        <taxon>Eukaryota</taxon>
        <taxon>Viridiplantae</taxon>
        <taxon>Streptophyta</taxon>
        <taxon>Embryophyta</taxon>
        <taxon>Tracheophyta</taxon>
        <taxon>Spermatophyta</taxon>
        <taxon>Magnoliopsida</taxon>
        <taxon>Liliopsida</taxon>
        <taxon>Asparagales</taxon>
        <taxon>Orchidaceae</taxon>
        <taxon>Apostasioideae</taxon>
        <taxon>Apostasia</taxon>
    </lineage>
</organism>
<sequence>MAKKDAKLRLLRWILLLQELDVTIKDKKGSKNQVVDHLSRLPHKSQEKEEVEIYDNFPDEKLFAIIKLPWYANIVNFLSSKYIKELKCGFNWPSIFKDAYEYVKSYNACQRTVNISKRHEMPLNNIFVCELFDILGIDFMRPYPLSFSNKYILVAIHYMSKWVEAIHNYNSN</sequence>
<accession>A0A2H9ZY27</accession>
<evidence type="ECO:0000313" key="1">
    <source>
        <dbReference type="EMBL" id="PKA48183.1"/>
    </source>
</evidence>
<name>A0A2H9ZY27_9ASPA</name>
<proteinExistence type="predicted"/>
<gene>
    <name evidence="1" type="ORF">AXF42_Ash021813</name>
</gene>
<dbReference type="PANTHER" id="PTHR47266">
    <property type="entry name" value="ENDONUCLEASE-RELATED"/>
    <property type="match status" value="1"/>
</dbReference>
<evidence type="ECO:0000313" key="2">
    <source>
        <dbReference type="Proteomes" id="UP000236161"/>
    </source>
</evidence>
<protein>
    <submittedName>
        <fullName evidence="1">Putative mitochondrial protein</fullName>
    </submittedName>
</protein>